<dbReference type="InterPro" id="IPR010335">
    <property type="entry name" value="Mesothelin"/>
</dbReference>
<proteinExistence type="inferred from homology"/>
<dbReference type="PANTHER" id="PTHR23412:SF6">
    <property type="entry name" value="MESOTHELIN"/>
    <property type="match status" value="1"/>
</dbReference>
<name>A0AA88M053_CHASR</name>
<accession>A0AA88M053</accession>
<evidence type="ECO:0000313" key="9">
    <source>
        <dbReference type="Proteomes" id="UP001187415"/>
    </source>
</evidence>
<dbReference type="Proteomes" id="UP001187415">
    <property type="component" value="Unassembled WGS sequence"/>
</dbReference>
<reference evidence="8" key="1">
    <citation type="submission" date="2023-07" db="EMBL/GenBank/DDBJ databases">
        <title>Chromosome-level Genome Assembly of Striped Snakehead (Channa striata).</title>
        <authorList>
            <person name="Liu H."/>
        </authorList>
    </citation>
    <scope>NUCLEOTIDE SEQUENCE</scope>
    <source>
        <strain evidence="8">Gz</strain>
        <tissue evidence="8">Muscle</tissue>
    </source>
</reference>
<dbReference type="Pfam" id="PF06060">
    <property type="entry name" value="Mesothelin"/>
    <property type="match status" value="2"/>
</dbReference>
<dbReference type="EMBL" id="JAUPFM010000016">
    <property type="protein sequence ID" value="KAK2826320.1"/>
    <property type="molecule type" value="Genomic_DNA"/>
</dbReference>
<organism evidence="8 9">
    <name type="scientific">Channa striata</name>
    <name type="common">Snakehead murrel</name>
    <name type="synonym">Ophicephalus striatus</name>
    <dbReference type="NCBI Taxonomy" id="64152"/>
    <lineage>
        <taxon>Eukaryota</taxon>
        <taxon>Metazoa</taxon>
        <taxon>Chordata</taxon>
        <taxon>Craniata</taxon>
        <taxon>Vertebrata</taxon>
        <taxon>Euteleostomi</taxon>
        <taxon>Actinopterygii</taxon>
        <taxon>Neopterygii</taxon>
        <taxon>Teleostei</taxon>
        <taxon>Neoteleostei</taxon>
        <taxon>Acanthomorphata</taxon>
        <taxon>Anabantaria</taxon>
        <taxon>Anabantiformes</taxon>
        <taxon>Channoidei</taxon>
        <taxon>Channidae</taxon>
        <taxon>Channa</taxon>
    </lineage>
</organism>
<keyword evidence="9" id="KW-1185">Reference proteome</keyword>
<evidence type="ECO:0000256" key="2">
    <source>
        <dbReference type="ARBA" id="ARBA00011016"/>
    </source>
</evidence>
<keyword evidence="4" id="KW-0130">Cell adhesion</keyword>
<comment type="similarity">
    <text evidence="2">Belongs to the mesothelin family.</text>
</comment>
<keyword evidence="6" id="KW-0325">Glycoprotein</keyword>
<dbReference type="PANTHER" id="PTHR23412">
    <property type="entry name" value="STEREOCILIN RELATED"/>
    <property type="match status" value="1"/>
</dbReference>
<evidence type="ECO:0000256" key="1">
    <source>
        <dbReference type="ARBA" id="ARBA00004370"/>
    </source>
</evidence>
<evidence type="ECO:0000256" key="7">
    <source>
        <dbReference type="SAM" id="MobiDB-lite"/>
    </source>
</evidence>
<gene>
    <name evidence="8" type="ORF">Q5P01_020534</name>
</gene>
<evidence type="ECO:0000256" key="3">
    <source>
        <dbReference type="ARBA" id="ARBA00022729"/>
    </source>
</evidence>
<feature type="region of interest" description="Disordered" evidence="7">
    <location>
        <begin position="540"/>
        <end position="578"/>
    </location>
</feature>
<keyword evidence="3" id="KW-0732">Signal</keyword>
<comment type="subcellular location">
    <subcellularLocation>
        <location evidence="1">Membrane</location>
    </subcellularLocation>
</comment>
<evidence type="ECO:0008006" key="10">
    <source>
        <dbReference type="Google" id="ProtNLM"/>
    </source>
</evidence>
<sequence>MASLILGSQQQQPIVVRGSRSSWRSENCQLQPAVMFFGTLAETKFDIEQLSPSVLQGFTCTSVQNMTSTKIQRLISASRPRKNRAKVELAQSQLTCMYNLLNGSLSQNFTDYPSDMLLYFKNKDVSMVNCRSYFTALGAADFSVPSSILNKGPLLFSEARTCLGINGLSLSRDNVEVLGNMTCTLDSSYIQNADPLILEKLKNCNVFSNSQRTKSTFLNAFMPYLRKINTDKKKLKALVKEVGALKIKRGAGCTMGNITKVTVSDGSFPFGYDAAQFDLCLDVPVLIDNLNSICDKVDDNNLQIIILGKLNQAFPSGVPDNVVQVLQSVSRMASLDDISKWSITKLDTLASLMNPQDGPWDVAKSKEIITKYLTTPGKSLGSAELSVIGSYLCSLDTSTLRTISSDSIRNANPLNLMSCSSEQKTILYDISKTSFSSLRDNPGAFYSLIKPALGGAPLSDVVWLSTKNINMDVETLRSLDPNVITSLTVDNVKGLLGNQLPDLKLLENDTVIQSWVNNQSQSDLERLGLGLIAFKAIQSTSPPTSSTNTAAETTQGLSGSGSTTQGSSATQTPTATTG</sequence>
<evidence type="ECO:0000313" key="8">
    <source>
        <dbReference type="EMBL" id="KAK2826320.1"/>
    </source>
</evidence>
<dbReference type="GO" id="GO:0007160">
    <property type="term" value="P:cell-matrix adhesion"/>
    <property type="evidence" value="ECO:0007669"/>
    <property type="project" value="TreeGrafter"/>
</dbReference>
<dbReference type="GO" id="GO:0009986">
    <property type="term" value="C:cell surface"/>
    <property type="evidence" value="ECO:0007669"/>
    <property type="project" value="TreeGrafter"/>
</dbReference>
<dbReference type="InterPro" id="IPR026664">
    <property type="entry name" value="Stereocilin-rel"/>
</dbReference>
<protein>
    <recommendedName>
        <fullName evidence="10">Mesothelin-like protein</fullName>
    </recommendedName>
</protein>
<dbReference type="GO" id="GO:0016020">
    <property type="term" value="C:membrane"/>
    <property type="evidence" value="ECO:0007669"/>
    <property type="project" value="UniProtKB-SubCell"/>
</dbReference>
<comment type="caution">
    <text evidence="8">The sequence shown here is derived from an EMBL/GenBank/DDBJ whole genome shotgun (WGS) entry which is preliminary data.</text>
</comment>
<evidence type="ECO:0000256" key="4">
    <source>
        <dbReference type="ARBA" id="ARBA00022889"/>
    </source>
</evidence>
<dbReference type="AlphaFoldDB" id="A0AA88M053"/>
<evidence type="ECO:0000256" key="5">
    <source>
        <dbReference type="ARBA" id="ARBA00023136"/>
    </source>
</evidence>
<keyword evidence="5" id="KW-0472">Membrane</keyword>
<evidence type="ECO:0000256" key="6">
    <source>
        <dbReference type="ARBA" id="ARBA00023180"/>
    </source>
</evidence>